<evidence type="ECO:0008006" key="3">
    <source>
        <dbReference type="Google" id="ProtNLM"/>
    </source>
</evidence>
<name>A0A7V4WMA9_9BACT</name>
<comment type="caution">
    <text evidence="2">The sequence shown here is derived from an EMBL/GenBank/DDBJ whole genome shotgun (WGS) entry which is preliminary data.</text>
</comment>
<dbReference type="AlphaFoldDB" id="A0A7V4WMA9"/>
<evidence type="ECO:0000313" key="2">
    <source>
        <dbReference type="EMBL" id="HGY40248.1"/>
    </source>
</evidence>
<dbReference type="EMBL" id="DTIY01000082">
    <property type="protein sequence ID" value="HGY40248.1"/>
    <property type="molecule type" value="Genomic_DNA"/>
</dbReference>
<dbReference type="SUPFAM" id="SSF52540">
    <property type="entry name" value="P-loop containing nucleoside triphosphate hydrolases"/>
    <property type="match status" value="1"/>
</dbReference>
<sequence length="576" mass="64554">MEGNYPLASEGILALLNGEVSSESRQKKSQAQELLALAIEHGDFWTSPDGVEFVTFAQSGPSEHWPLDSRRARQWLAGLYYEAHGKPLSSQTISDVVELLKWRAVRSNKRIRVHLRIAKLHDILFLDLCDDSWQAVEITKHGWRVCAPYIAFRRTRGMLPLPHPEDGEIELLRNFLNVDDEGFVLVISWLVAAMREEGPFPILLLEGEQGSGKSTAARVLRSLVDPNACPLRSIPREERDLMIAARNAWVLAFDNLSGIPPWLSDTLCRLATGGGFATRKLYTDADEELFSAMRPIVCTGIDDIGSRHDFLDRCIRVVLPPIPDEKRKDEATFWSEFERVRPKILGGLLDAVCAGLKNWGNTKLDRLPRMADFARWVVACEEALPWRPGTFLEVYSENRQETILQATELDPFICALRNLVSEGEWEGTPTELLAALSSSVSEAVKRSSSWPSTPERLGRKIKRSMSFLRALGIAVESYRKSGGSRTRVYRIFRESPDKTVPTVPTVPNQEKDQENQGFRGGTVSRDSNGGGTDLLSRPKPAPEAGWDGRDGRDSNIPTFSKKPHEQGDGWDEIVLE</sequence>
<dbReference type="InterPro" id="IPR027417">
    <property type="entry name" value="P-loop_NTPase"/>
</dbReference>
<organism evidence="2">
    <name type="scientific">Candidatus Caldatribacterium saccharofermentans</name>
    <dbReference type="NCBI Taxonomy" id="1454753"/>
    <lineage>
        <taxon>Bacteria</taxon>
        <taxon>Pseudomonadati</taxon>
        <taxon>Atribacterota</taxon>
        <taxon>Atribacteria</taxon>
        <taxon>Atribacterales</taxon>
        <taxon>Candidatus Caldatribacteriaceae</taxon>
        <taxon>Candidatus Caldatribacterium</taxon>
    </lineage>
</organism>
<proteinExistence type="predicted"/>
<accession>A0A7V4WMA9</accession>
<gene>
    <name evidence="2" type="ORF">ENW11_10660</name>
</gene>
<reference evidence="2" key="1">
    <citation type="journal article" date="2020" name="mSystems">
        <title>Genome- and Community-Level Interaction Insights into Carbon Utilization and Element Cycling Functions of Hydrothermarchaeota in Hydrothermal Sediment.</title>
        <authorList>
            <person name="Zhou Z."/>
            <person name="Liu Y."/>
            <person name="Xu W."/>
            <person name="Pan J."/>
            <person name="Luo Z.H."/>
            <person name="Li M."/>
        </authorList>
    </citation>
    <scope>NUCLEOTIDE SEQUENCE [LARGE SCALE GENOMIC DNA]</scope>
    <source>
        <strain evidence="2">SpSt-82</strain>
    </source>
</reference>
<feature type="region of interest" description="Disordered" evidence="1">
    <location>
        <begin position="493"/>
        <end position="576"/>
    </location>
</feature>
<evidence type="ECO:0000256" key="1">
    <source>
        <dbReference type="SAM" id="MobiDB-lite"/>
    </source>
</evidence>
<protein>
    <recommendedName>
        <fullName evidence="3">ATP-binding protein</fullName>
    </recommendedName>
</protein>